<feature type="region of interest" description="Disordered" evidence="1">
    <location>
        <begin position="202"/>
        <end position="344"/>
    </location>
</feature>
<keyword evidence="4" id="KW-1185">Reference proteome</keyword>
<dbReference type="Gene3D" id="3.40.33.10">
    <property type="entry name" value="CAP"/>
    <property type="match status" value="1"/>
</dbReference>
<dbReference type="InterPro" id="IPR014044">
    <property type="entry name" value="CAP_dom"/>
</dbReference>
<dbReference type="CDD" id="cd00118">
    <property type="entry name" value="LysM"/>
    <property type="match status" value="1"/>
</dbReference>
<dbReference type="RefSeq" id="WP_057755144.1">
    <property type="nucleotide sequence ID" value="NZ_JQBP01000003.1"/>
</dbReference>
<evidence type="ECO:0000313" key="4">
    <source>
        <dbReference type="Proteomes" id="UP000051655"/>
    </source>
</evidence>
<dbReference type="InterPro" id="IPR036779">
    <property type="entry name" value="LysM_dom_sf"/>
</dbReference>
<dbReference type="SUPFAM" id="SSF55797">
    <property type="entry name" value="PR-1-like"/>
    <property type="match status" value="1"/>
</dbReference>
<dbReference type="STRING" id="1616.IV73_GL000817"/>
<comment type="caution">
    <text evidence="3">The sequence shown here is derived from an EMBL/GenBank/DDBJ whole genome shotgun (WGS) entry which is preliminary data.</text>
</comment>
<dbReference type="SUPFAM" id="SSF54106">
    <property type="entry name" value="LysM domain"/>
    <property type="match status" value="1"/>
</dbReference>
<dbReference type="EMBL" id="JQBP01000003">
    <property type="protein sequence ID" value="KRN75057.1"/>
    <property type="molecule type" value="Genomic_DNA"/>
</dbReference>
<accession>A0A0R2JCQ6</accession>
<dbReference type="AlphaFoldDB" id="A0A0R2JCQ6"/>
<feature type="compositionally biased region" description="Low complexity" evidence="1">
    <location>
        <begin position="233"/>
        <end position="245"/>
    </location>
</feature>
<organism evidence="3 4">
    <name type="scientific">Weissella kandleri</name>
    <dbReference type="NCBI Taxonomy" id="1616"/>
    <lineage>
        <taxon>Bacteria</taxon>
        <taxon>Bacillati</taxon>
        <taxon>Bacillota</taxon>
        <taxon>Bacilli</taxon>
        <taxon>Lactobacillales</taxon>
        <taxon>Lactobacillaceae</taxon>
        <taxon>Weissella</taxon>
    </lineage>
</organism>
<proteinExistence type="predicted"/>
<reference evidence="3 4" key="1">
    <citation type="journal article" date="2015" name="Genome Announc.">
        <title>Expanding the biotechnology potential of lactobacilli through comparative genomics of 213 strains and associated genera.</title>
        <authorList>
            <person name="Sun Z."/>
            <person name="Harris H.M."/>
            <person name="McCann A."/>
            <person name="Guo C."/>
            <person name="Argimon S."/>
            <person name="Zhang W."/>
            <person name="Yang X."/>
            <person name="Jeffery I.B."/>
            <person name="Cooney J.C."/>
            <person name="Kagawa T.F."/>
            <person name="Liu W."/>
            <person name="Song Y."/>
            <person name="Salvetti E."/>
            <person name="Wrobel A."/>
            <person name="Rasinkangas P."/>
            <person name="Parkhill J."/>
            <person name="Rea M.C."/>
            <person name="O'Sullivan O."/>
            <person name="Ritari J."/>
            <person name="Douillard F.P."/>
            <person name="Paul Ross R."/>
            <person name="Yang R."/>
            <person name="Briner A.E."/>
            <person name="Felis G.E."/>
            <person name="de Vos W.M."/>
            <person name="Barrangou R."/>
            <person name="Klaenhammer T.R."/>
            <person name="Caufield P.W."/>
            <person name="Cui Y."/>
            <person name="Zhang H."/>
            <person name="O'Toole P.W."/>
        </authorList>
    </citation>
    <scope>NUCLEOTIDE SEQUENCE [LARGE SCALE GENOMIC DNA]</scope>
    <source>
        <strain evidence="3 4">DSM 20593</strain>
    </source>
</reference>
<dbReference type="InterPro" id="IPR018392">
    <property type="entry name" value="LysM"/>
</dbReference>
<dbReference type="InterPro" id="IPR035940">
    <property type="entry name" value="CAP_sf"/>
</dbReference>
<feature type="compositionally biased region" description="Low complexity" evidence="1">
    <location>
        <begin position="211"/>
        <end position="225"/>
    </location>
</feature>
<evidence type="ECO:0000256" key="1">
    <source>
        <dbReference type="SAM" id="MobiDB-lite"/>
    </source>
</evidence>
<name>A0A0R2JCQ6_9LACO</name>
<dbReference type="Pfam" id="PF00188">
    <property type="entry name" value="CAP"/>
    <property type="match status" value="1"/>
</dbReference>
<dbReference type="PATRIC" id="fig|1616.3.peg.837"/>
<protein>
    <recommendedName>
        <fullName evidence="2">LysM domain-containing protein</fullName>
    </recommendedName>
</protein>
<dbReference type="Proteomes" id="UP000051655">
    <property type="component" value="Unassembled WGS sequence"/>
</dbReference>
<feature type="compositionally biased region" description="Low complexity" evidence="1">
    <location>
        <begin position="316"/>
        <end position="338"/>
    </location>
</feature>
<feature type="domain" description="LysM" evidence="2">
    <location>
        <begin position="156"/>
        <end position="200"/>
    </location>
</feature>
<evidence type="ECO:0000259" key="2">
    <source>
        <dbReference type="PROSITE" id="PS51782"/>
    </source>
</evidence>
<sequence>MVNKKIAVGLVGAAGVAAATQVPAVQAGVEQLTQKGQDTESLAKATSSSQIKEENVKNKGIKTNHKVAAKVAADTVDQVVTSTLNVISSAGTIVATPASQEIASDANVADTSDVTAPTSSASVKKMDTANVLTPAESAAVESSQASQPVKLDDDVKKYKVIDGDTLSNIANRFGVSYSSLLAANPGLTGSSLRVGQYITIPTTNEKQQTPAQDDSASKADSSSAAPVVDESQNQDTTPNQNDNQPAVDDETSQASDNSQSNNNPAPDNNAGQSNTGDQNDTTGDDANQNDDNQANDDNNVAPGNGDNQSDAGSDVNTNPGNDANNNQNNAGDTNQDNNSGSEVDGISAAQQATLDALNVLRTSRGLRPVVWDARLAMTAQGRANLVASTGQIPDDHWSWGAGPEVIAIDWPAGSSVINAWNIDDASVGMITNNLGHRRWLLSPDTTKVGFGINGNVIDGISNGTDFTVI</sequence>
<dbReference type="CDD" id="cd05379">
    <property type="entry name" value="CAP_bacterial"/>
    <property type="match status" value="1"/>
</dbReference>
<dbReference type="Pfam" id="PF01476">
    <property type="entry name" value="LysM"/>
    <property type="match status" value="1"/>
</dbReference>
<feature type="compositionally biased region" description="Low complexity" evidence="1">
    <location>
        <begin position="252"/>
        <end position="299"/>
    </location>
</feature>
<evidence type="ECO:0000313" key="3">
    <source>
        <dbReference type="EMBL" id="KRN75057.1"/>
    </source>
</evidence>
<gene>
    <name evidence="3" type="ORF">IV73_GL000817</name>
</gene>
<feature type="compositionally biased region" description="Polar residues" evidence="1">
    <location>
        <begin position="305"/>
        <end position="315"/>
    </location>
</feature>
<dbReference type="SMART" id="SM00257">
    <property type="entry name" value="LysM"/>
    <property type="match status" value="1"/>
</dbReference>
<dbReference type="Gene3D" id="3.10.350.10">
    <property type="entry name" value="LysM domain"/>
    <property type="match status" value="1"/>
</dbReference>
<dbReference type="PROSITE" id="PS51782">
    <property type="entry name" value="LYSM"/>
    <property type="match status" value="1"/>
</dbReference>
<dbReference type="OrthoDB" id="1654978at2"/>